<dbReference type="Pfam" id="PF02452">
    <property type="entry name" value="PemK_toxin"/>
    <property type="match status" value="1"/>
</dbReference>
<dbReference type="Proteomes" id="UP000187085">
    <property type="component" value="Unassembled WGS sequence"/>
</dbReference>
<dbReference type="RefSeq" id="WP_076704911.1">
    <property type="nucleotide sequence ID" value="NZ_MRDE01000072.1"/>
</dbReference>
<evidence type="ECO:0000256" key="1">
    <source>
        <dbReference type="ARBA" id="ARBA00007521"/>
    </source>
</evidence>
<evidence type="ECO:0000256" key="2">
    <source>
        <dbReference type="ARBA" id="ARBA00022649"/>
    </source>
</evidence>
<reference evidence="3 4" key="1">
    <citation type="submission" date="2016-12" db="EMBL/GenBank/DDBJ databases">
        <title>Draft genome of Tersicoccus phoenicis 1P05MA.</title>
        <authorList>
            <person name="Nakajima Y."/>
            <person name="Yoshizawa S."/>
            <person name="Nakamura K."/>
            <person name="Ogura Y."/>
            <person name="Hayashi T."/>
            <person name="Kogure K."/>
        </authorList>
    </citation>
    <scope>NUCLEOTIDE SEQUENCE [LARGE SCALE GENOMIC DNA]</scope>
    <source>
        <strain evidence="3 4">1p05MA</strain>
    </source>
</reference>
<sequence length="103" mass="11421">MPFVRGQVYFCDLGYGEKPWLVVSNNARNRALGSALVARITTSRKPPLESIVQLQHDDVLAGSVLCDDIETIYADDDLRRAGALTLDTMVKVDRALKVAFRVN</sequence>
<comment type="similarity">
    <text evidence="1">Belongs to the PemK/MazF family.</text>
</comment>
<evidence type="ECO:0000313" key="3">
    <source>
        <dbReference type="EMBL" id="OMH23638.1"/>
    </source>
</evidence>
<dbReference type="GO" id="GO:0016075">
    <property type="term" value="P:rRNA catabolic process"/>
    <property type="evidence" value="ECO:0007669"/>
    <property type="project" value="TreeGrafter"/>
</dbReference>
<accession>A0A1R1L7X9</accession>
<organism evidence="3 4">
    <name type="scientific">Tersicoccus phoenicis</name>
    <dbReference type="NCBI Taxonomy" id="554083"/>
    <lineage>
        <taxon>Bacteria</taxon>
        <taxon>Bacillati</taxon>
        <taxon>Actinomycetota</taxon>
        <taxon>Actinomycetes</taxon>
        <taxon>Micrococcales</taxon>
        <taxon>Micrococcaceae</taxon>
        <taxon>Tersicoccus</taxon>
    </lineage>
</organism>
<dbReference type="Gene3D" id="2.30.30.110">
    <property type="match status" value="1"/>
</dbReference>
<dbReference type="SUPFAM" id="SSF50118">
    <property type="entry name" value="Cell growth inhibitor/plasmid maintenance toxic component"/>
    <property type="match status" value="1"/>
</dbReference>
<dbReference type="PANTHER" id="PTHR33988:SF2">
    <property type="entry name" value="ENDORIBONUCLEASE MAZF"/>
    <property type="match status" value="1"/>
</dbReference>
<dbReference type="PANTHER" id="PTHR33988">
    <property type="entry name" value="ENDORIBONUCLEASE MAZF-RELATED"/>
    <property type="match status" value="1"/>
</dbReference>
<evidence type="ECO:0000313" key="4">
    <source>
        <dbReference type="Proteomes" id="UP000187085"/>
    </source>
</evidence>
<dbReference type="GO" id="GO:0004521">
    <property type="term" value="F:RNA endonuclease activity"/>
    <property type="evidence" value="ECO:0007669"/>
    <property type="project" value="TreeGrafter"/>
</dbReference>
<name>A0A1R1L7X9_9MICC</name>
<proteinExistence type="inferred from homology"/>
<protein>
    <recommendedName>
        <fullName evidence="5">MazF family transcriptional regulator</fullName>
    </recommendedName>
</protein>
<keyword evidence="2" id="KW-1277">Toxin-antitoxin system</keyword>
<dbReference type="GO" id="GO:0006402">
    <property type="term" value="P:mRNA catabolic process"/>
    <property type="evidence" value="ECO:0007669"/>
    <property type="project" value="TreeGrafter"/>
</dbReference>
<dbReference type="OrthoDB" id="4966310at2"/>
<gene>
    <name evidence="3" type="ORF">BKD30_12170</name>
</gene>
<dbReference type="InterPro" id="IPR011067">
    <property type="entry name" value="Plasmid_toxin/cell-grow_inhib"/>
</dbReference>
<keyword evidence="4" id="KW-1185">Reference proteome</keyword>
<dbReference type="InterPro" id="IPR003477">
    <property type="entry name" value="PemK-like"/>
</dbReference>
<dbReference type="AlphaFoldDB" id="A0A1R1L7X9"/>
<dbReference type="GO" id="GO:0003677">
    <property type="term" value="F:DNA binding"/>
    <property type="evidence" value="ECO:0007669"/>
    <property type="project" value="InterPro"/>
</dbReference>
<dbReference type="STRING" id="554083.BKD30_12170"/>
<evidence type="ECO:0008006" key="5">
    <source>
        <dbReference type="Google" id="ProtNLM"/>
    </source>
</evidence>
<dbReference type="EMBL" id="MRDE01000072">
    <property type="protein sequence ID" value="OMH23638.1"/>
    <property type="molecule type" value="Genomic_DNA"/>
</dbReference>
<comment type="caution">
    <text evidence="3">The sequence shown here is derived from an EMBL/GenBank/DDBJ whole genome shotgun (WGS) entry which is preliminary data.</text>
</comment>